<reference evidence="1 2" key="1">
    <citation type="journal article" date="2013" name="Int. J. Syst. Evol. Microbiol.">
        <title>Celerinatantimonas yamalensis sp. nov., a cold-adapted diazotrophic bacterium from a cold permafrost brine.</title>
        <authorList>
            <person name="Shcherbakova V."/>
            <person name="Chuvilskaya N."/>
            <person name="Rivkina E."/>
            <person name="Demidov N."/>
            <person name="Uchaeva V."/>
            <person name="Suetin S."/>
            <person name="Suzina N."/>
            <person name="Gilichinsky D."/>
        </authorList>
    </citation>
    <scope>NUCLEOTIDE SEQUENCE [LARGE SCALE GENOMIC DNA]</scope>
    <source>
        <strain evidence="1 2">C7</strain>
    </source>
</reference>
<accession>A0ABW9GDJ2</accession>
<keyword evidence="2" id="KW-1185">Reference proteome</keyword>
<evidence type="ECO:0000313" key="2">
    <source>
        <dbReference type="Proteomes" id="UP001629953"/>
    </source>
</evidence>
<proteinExistence type="predicted"/>
<gene>
    <name evidence="1" type="ORF">ABUE30_18480</name>
</gene>
<name>A0ABW9GDJ2_9GAMM</name>
<protein>
    <submittedName>
        <fullName evidence="1">Type VI secretion protein VgrG</fullName>
    </submittedName>
</protein>
<feature type="non-terminal residue" evidence="1">
    <location>
        <position position="1"/>
    </location>
</feature>
<dbReference type="Proteomes" id="UP001629953">
    <property type="component" value="Unassembled WGS sequence"/>
</dbReference>
<dbReference type="EMBL" id="JBEQCT010000014">
    <property type="protein sequence ID" value="MFM2487015.1"/>
    <property type="molecule type" value="Genomic_DNA"/>
</dbReference>
<comment type="caution">
    <text evidence="1">The sequence shown here is derived from an EMBL/GenBank/DDBJ whole genome shotgun (WGS) entry which is preliminary data.</text>
</comment>
<sequence length="84" mass="8434">KAGGSFVKVDASGVSLVGPAINLNSGGSAGSGSGYAGKIARLPGEVEPPVELAKAKTVDYQSFLTAEKAHLIGVKMCPKESDES</sequence>
<organism evidence="1 2">
    <name type="scientific">Celerinatantimonas yamalensis</name>
    <dbReference type="NCBI Taxonomy" id="559956"/>
    <lineage>
        <taxon>Bacteria</taxon>
        <taxon>Pseudomonadati</taxon>
        <taxon>Pseudomonadota</taxon>
        <taxon>Gammaproteobacteria</taxon>
        <taxon>Celerinatantimonadaceae</taxon>
        <taxon>Celerinatantimonas</taxon>
    </lineage>
</organism>
<evidence type="ECO:0000313" key="1">
    <source>
        <dbReference type="EMBL" id="MFM2487015.1"/>
    </source>
</evidence>